<dbReference type="EMBL" id="FOVD01000001">
    <property type="protein sequence ID" value="SFN15264.1"/>
    <property type="molecule type" value="Genomic_DNA"/>
</dbReference>
<proteinExistence type="predicted"/>
<evidence type="ECO:0008006" key="3">
    <source>
        <dbReference type="Google" id="ProtNLM"/>
    </source>
</evidence>
<dbReference type="AlphaFoldDB" id="A0A1I4WN08"/>
<organism evidence="1 2">
    <name type="scientific">Chryseobacterium oleae</name>
    <dbReference type="NCBI Taxonomy" id="491207"/>
    <lineage>
        <taxon>Bacteria</taxon>
        <taxon>Pseudomonadati</taxon>
        <taxon>Bacteroidota</taxon>
        <taxon>Flavobacteriia</taxon>
        <taxon>Flavobacteriales</taxon>
        <taxon>Weeksellaceae</taxon>
        <taxon>Chryseobacterium group</taxon>
        <taxon>Chryseobacterium</taxon>
    </lineage>
</organism>
<protein>
    <recommendedName>
        <fullName evidence="3">Lipoprotein</fullName>
    </recommendedName>
</protein>
<dbReference type="PROSITE" id="PS51257">
    <property type="entry name" value="PROKAR_LIPOPROTEIN"/>
    <property type="match status" value="1"/>
</dbReference>
<sequence>MRSRIILLVFSFFFVFSCKKKKTDTFNLSYKQDNKNIVLNFENNTSTDIVFLAPNMIGFESVKNKDSQNVYAIIKTNKQNKYYQKILDSLYIKTLINENMQVLIDLKRPSDGHSVFYLKKDSSLKIFYDLNILRTAIPSKYKQIYYPYKRGIEENYLERDYISKFSKLNFGRARFILQPVIKDSLFITISEKDTNY</sequence>
<dbReference type="OrthoDB" id="9826875at2"/>
<dbReference type="RefSeq" id="WP_090023790.1">
    <property type="nucleotide sequence ID" value="NZ_FOVD01000001.1"/>
</dbReference>
<keyword evidence="2" id="KW-1185">Reference proteome</keyword>
<dbReference type="Proteomes" id="UP000198769">
    <property type="component" value="Unassembled WGS sequence"/>
</dbReference>
<reference evidence="2" key="1">
    <citation type="submission" date="2016-10" db="EMBL/GenBank/DDBJ databases">
        <authorList>
            <person name="Varghese N."/>
            <person name="Submissions S."/>
        </authorList>
    </citation>
    <scope>NUCLEOTIDE SEQUENCE [LARGE SCALE GENOMIC DNA]</scope>
    <source>
        <strain evidence="2">DSM 25575</strain>
    </source>
</reference>
<evidence type="ECO:0000313" key="1">
    <source>
        <dbReference type="EMBL" id="SFN15264.1"/>
    </source>
</evidence>
<gene>
    <name evidence="1" type="ORF">SAMN05421594_1399</name>
</gene>
<accession>A0A1I4WN08</accession>
<name>A0A1I4WN08_CHROL</name>
<evidence type="ECO:0000313" key="2">
    <source>
        <dbReference type="Proteomes" id="UP000198769"/>
    </source>
</evidence>